<dbReference type="InterPro" id="IPR000795">
    <property type="entry name" value="T_Tr_GTP-bd_dom"/>
</dbReference>
<sequence>MTPMQKEEKHSINSPILHCNWKECEINIIDTPGYADFIRDTIPALVASETVLIVISAMNGIRVNTRKHWDLACQKGLGKIIVVTKVDGENINFHALLESIRNTFGNTCVPLNLPVGTGHDFRDVVNLLALPSPLQDGVAGDAHARHDALIETIVSADDALMEQYLGGKELDSAALQSCFVRAVAGGSVIPVLCCSNKRVDHRNY</sequence>
<protein>
    <recommendedName>
        <fullName evidence="3">Tr-type G domain-containing protein</fullName>
    </recommendedName>
</protein>
<evidence type="ECO:0000256" key="1">
    <source>
        <dbReference type="ARBA" id="ARBA00022741"/>
    </source>
</evidence>
<dbReference type="InterPro" id="IPR027417">
    <property type="entry name" value="P-loop_NTPase"/>
</dbReference>
<evidence type="ECO:0000313" key="5">
    <source>
        <dbReference type="Proteomes" id="UP000242219"/>
    </source>
</evidence>
<organism evidence="4 5">
    <name type="scientific">Candidatus Brocadia sapporoensis</name>
    <dbReference type="NCBI Taxonomy" id="392547"/>
    <lineage>
        <taxon>Bacteria</taxon>
        <taxon>Pseudomonadati</taxon>
        <taxon>Planctomycetota</taxon>
        <taxon>Candidatus Brocadiia</taxon>
        <taxon>Candidatus Brocadiales</taxon>
        <taxon>Candidatus Brocadiaceae</taxon>
        <taxon>Candidatus Brocadia</taxon>
    </lineage>
</organism>
<dbReference type="SUPFAM" id="SSF52540">
    <property type="entry name" value="P-loop containing nucleoside triphosphate hydrolases"/>
    <property type="match status" value="1"/>
</dbReference>
<dbReference type="GO" id="GO:0003924">
    <property type="term" value="F:GTPase activity"/>
    <property type="evidence" value="ECO:0007669"/>
    <property type="project" value="InterPro"/>
</dbReference>
<feature type="domain" description="Tr-type G" evidence="3">
    <location>
        <begin position="1"/>
        <end position="204"/>
    </location>
</feature>
<dbReference type="Gene3D" id="3.40.50.300">
    <property type="entry name" value="P-loop containing nucleotide triphosphate hydrolases"/>
    <property type="match status" value="1"/>
</dbReference>
<dbReference type="GO" id="GO:0032790">
    <property type="term" value="P:ribosome disassembly"/>
    <property type="evidence" value="ECO:0007669"/>
    <property type="project" value="TreeGrafter"/>
</dbReference>
<dbReference type="PANTHER" id="PTHR43261">
    <property type="entry name" value="TRANSLATION ELONGATION FACTOR G-RELATED"/>
    <property type="match status" value="1"/>
</dbReference>
<evidence type="ECO:0000259" key="3">
    <source>
        <dbReference type="PROSITE" id="PS51722"/>
    </source>
</evidence>
<reference evidence="4 5" key="1">
    <citation type="journal article" date="2016" name="Genome Announc.">
        <title>Draft Genome Sequence of the Anaerobic Ammonium-Oxidizing Bacterium 'Candidatus Brocadia sp. 40'.</title>
        <authorList>
            <person name="Ali M."/>
            <person name="Haroon M.F."/>
            <person name="Narita Y."/>
            <person name="Zhang L."/>
            <person name="Rangel Shaw D."/>
            <person name="Okabe S."/>
            <person name="Saikaly P.E."/>
        </authorList>
    </citation>
    <scope>NUCLEOTIDE SEQUENCE [LARGE SCALE GENOMIC DNA]</scope>
    <source>
        <strain evidence="4 5">40</strain>
    </source>
</reference>
<dbReference type="GO" id="GO:0005525">
    <property type="term" value="F:GTP binding"/>
    <property type="evidence" value="ECO:0007669"/>
    <property type="project" value="UniProtKB-KW"/>
</dbReference>
<name>A0A1V6LXV7_9BACT</name>
<dbReference type="PANTHER" id="PTHR43261:SF6">
    <property type="entry name" value="ELONGATION FACTOR G-LIKE PROTEIN"/>
    <property type="match status" value="1"/>
</dbReference>
<dbReference type="Pfam" id="PF00009">
    <property type="entry name" value="GTP_EFTU"/>
    <property type="match status" value="1"/>
</dbReference>
<comment type="caution">
    <text evidence="4">The sequence shown here is derived from an EMBL/GenBank/DDBJ whole genome shotgun (WGS) entry which is preliminary data.</text>
</comment>
<keyword evidence="2" id="KW-0342">GTP-binding</keyword>
<dbReference type="EMBL" id="MJUW02000112">
    <property type="protein sequence ID" value="OQD44960.1"/>
    <property type="molecule type" value="Genomic_DNA"/>
</dbReference>
<accession>A0A1V6LXV7</accession>
<gene>
    <name evidence="4" type="ORF">BIY37_11100</name>
</gene>
<evidence type="ECO:0000313" key="4">
    <source>
        <dbReference type="EMBL" id="OQD44960.1"/>
    </source>
</evidence>
<keyword evidence="1" id="KW-0547">Nucleotide-binding</keyword>
<dbReference type="Proteomes" id="UP000242219">
    <property type="component" value="Unassembled WGS sequence"/>
</dbReference>
<keyword evidence="5" id="KW-1185">Reference proteome</keyword>
<dbReference type="PROSITE" id="PS51722">
    <property type="entry name" value="G_TR_2"/>
    <property type="match status" value="1"/>
</dbReference>
<evidence type="ECO:0000256" key="2">
    <source>
        <dbReference type="ARBA" id="ARBA00023134"/>
    </source>
</evidence>
<proteinExistence type="predicted"/>
<dbReference type="AlphaFoldDB" id="A0A1V6LXV7"/>